<dbReference type="PANTHER" id="PTHR42947:SF1">
    <property type="entry name" value="COB--COM HETERODISULFIDE REDUCTASE SUBUNIT B 1"/>
    <property type="match status" value="1"/>
</dbReference>
<evidence type="ECO:0000256" key="5">
    <source>
        <dbReference type="ARBA" id="ARBA00023004"/>
    </source>
</evidence>
<keyword evidence="3" id="KW-0479">Metal-binding</keyword>
<evidence type="ECO:0000256" key="3">
    <source>
        <dbReference type="ARBA" id="ARBA00022485"/>
    </source>
</evidence>
<name>A0A7G9YYU9_9EURY</name>
<protein>
    <submittedName>
        <fullName evidence="8">Lactate utilization protein A</fullName>
    </submittedName>
</protein>
<accession>A0A7G9YYU9</accession>
<evidence type="ECO:0000256" key="1">
    <source>
        <dbReference type="ARBA" id="ARBA00001966"/>
    </source>
</evidence>
<gene>
    <name evidence="8" type="primary">lutA</name>
    <name evidence="8" type="ORF">NDOAJMFA_00033</name>
</gene>
<evidence type="ECO:0000313" key="8">
    <source>
        <dbReference type="EMBL" id="QNO53183.1"/>
    </source>
</evidence>
<dbReference type="Gene3D" id="1.20.1050.140">
    <property type="match status" value="1"/>
</dbReference>
<feature type="domain" description="4Fe-4S ferredoxin-type" evidence="7">
    <location>
        <begin position="14"/>
        <end position="44"/>
    </location>
</feature>
<keyword evidence="3" id="KW-0004">4Fe-4S</keyword>
<dbReference type="InterPro" id="IPR004017">
    <property type="entry name" value="Cys_rich_dom"/>
</dbReference>
<sequence length="483" mass="54544">MYKKMLDRIDWLLTDPRVSDFYACVQCGACTSICTAASIDKRYNPRRLVECLITGGDIEDYPLEKCFSCHACKYACRKEICVADIVKVLRENESERFKCQDEIHCNSLYERGLCVTLDTHSPDKFPEWGSSWEKIHNNMKKTRSELGFEGGLYREIPQKSLDEIREIVDRTEYKRFKKEGEIGEVKKRIPENKIYLFHSCIGDAHYPGITASIKYILDRLGIDYMDDPRHSTCTGFAYYGDKIPFSTMLAVNARNFALAEEAGYPNVAPVCQTTYGVLMESVGILKSGIGRQVNEEVLSKVNMKYKGGVNIAHVSEILWAQRGRLKEEIKHSLAGLRVATHNGCHYTKMFRKSAIPNLLDELVAVTGAEPVEYAEKSLCCGMGFGHTIEQERRYLTREITQRKLLSAKEAEADVVLVACPGCQMTLDRNQELIEKESGVEIGLPIVNYAQLIALAMGVDAYEVVGIQTHSVPLETVLERVEVL</sequence>
<dbReference type="PROSITE" id="PS51379">
    <property type="entry name" value="4FE4S_FER_2"/>
    <property type="match status" value="1"/>
</dbReference>
<evidence type="ECO:0000256" key="4">
    <source>
        <dbReference type="ARBA" id="ARBA00023002"/>
    </source>
</evidence>
<dbReference type="Gene3D" id="1.10.1060.10">
    <property type="entry name" value="Alpha-helical ferredoxin"/>
    <property type="match status" value="1"/>
</dbReference>
<dbReference type="InterPro" id="IPR017896">
    <property type="entry name" value="4Fe4S_Fe-S-bd"/>
</dbReference>
<dbReference type="PANTHER" id="PTHR42947">
    <property type="entry name" value="COB--COM HETERODISULFIDE REDUCTASE SUBUNIT B 1"/>
    <property type="match status" value="1"/>
</dbReference>
<dbReference type="EMBL" id="MT631533">
    <property type="protein sequence ID" value="QNO53183.1"/>
    <property type="molecule type" value="Genomic_DNA"/>
</dbReference>
<keyword evidence="6" id="KW-0411">Iron-sulfur</keyword>
<dbReference type="GO" id="GO:0051539">
    <property type="term" value="F:4 iron, 4 sulfur cluster binding"/>
    <property type="evidence" value="ECO:0007669"/>
    <property type="project" value="UniProtKB-KW"/>
</dbReference>
<dbReference type="SUPFAM" id="SSF46548">
    <property type="entry name" value="alpha-helical ferredoxin"/>
    <property type="match status" value="1"/>
</dbReference>
<dbReference type="Pfam" id="PF02754">
    <property type="entry name" value="CCG"/>
    <property type="match status" value="2"/>
</dbReference>
<keyword evidence="4" id="KW-0560">Oxidoreductase</keyword>
<comment type="cofactor">
    <cofactor evidence="1">
        <name>[4Fe-4S] cluster</name>
        <dbReference type="ChEBI" id="CHEBI:49883"/>
    </cofactor>
</comment>
<dbReference type="InterPro" id="IPR009051">
    <property type="entry name" value="Helical_ferredxn"/>
</dbReference>
<keyword evidence="5" id="KW-0408">Iron</keyword>
<organism evidence="8">
    <name type="scientific">Candidatus Methanophagaceae archaeon ANME-1 ERB6</name>
    <dbReference type="NCBI Taxonomy" id="2759912"/>
    <lineage>
        <taxon>Archaea</taxon>
        <taxon>Methanobacteriati</taxon>
        <taxon>Methanobacteriota</taxon>
        <taxon>Stenosarchaea group</taxon>
        <taxon>Methanomicrobia</taxon>
        <taxon>Candidatus Methanophagales</taxon>
        <taxon>Candidatus Methanophagaceae</taxon>
    </lineage>
</organism>
<dbReference type="Gene3D" id="3.40.50.11810">
    <property type="match status" value="1"/>
</dbReference>
<dbReference type="GO" id="GO:0016491">
    <property type="term" value="F:oxidoreductase activity"/>
    <property type="evidence" value="ECO:0007669"/>
    <property type="project" value="UniProtKB-KW"/>
</dbReference>
<comment type="pathway">
    <text evidence="2">Cofactor metabolism; coenzyme M-coenzyme B heterodisulfide reduction; coenzyme B and coenzyme M from coenzyme M-coenzyme B heterodisulfide: step 1/1.</text>
</comment>
<dbReference type="AlphaFoldDB" id="A0A7G9YYU9"/>
<evidence type="ECO:0000256" key="2">
    <source>
        <dbReference type="ARBA" id="ARBA00004808"/>
    </source>
</evidence>
<evidence type="ECO:0000259" key="7">
    <source>
        <dbReference type="PROSITE" id="PS51379"/>
    </source>
</evidence>
<evidence type="ECO:0000256" key="6">
    <source>
        <dbReference type="ARBA" id="ARBA00023014"/>
    </source>
</evidence>
<reference evidence="8" key="1">
    <citation type="submission" date="2020-06" db="EMBL/GenBank/DDBJ databases">
        <title>Unique genomic features of the anaerobic methanotrophic archaea.</title>
        <authorList>
            <person name="Chadwick G.L."/>
            <person name="Skennerton C.T."/>
            <person name="Laso-Perez R."/>
            <person name="Leu A.O."/>
            <person name="Speth D.R."/>
            <person name="Yu H."/>
            <person name="Morgan-Lang C."/>
            <person name="Hatzenpichler R."/>
            <person name="Goudeau D."/>
            <person name="Malmstrom R."/>
            <person name="Brazelton W.J."/>
            <person name="Woyke T."/>
            <person name="Hallam S.J."/>
            <person name="Tyson G.W."/>
            <person name="Wegener G."/>
            <person name="Boetius A."/>
            <person name="Orphan V."/>
        </authorList>
    </citation>
    <scope>NUCLEOTIDE SEQUENCE</scope>
</reference>
<dbReference type="InterPro" id="IPR051278">
    <property type="entry name" value="HdrB/HdrD_reductase"/>
</dbReference>
<proteinExistence type="predicted"/>